<evidence type="ECO:0000256" key="1">
    <source>
        <dbReference type="SAM" id="MobiDB-lite"/>
    </source>
</evidence>
<feature type="region of interest" description="Disordered" evidence="1">
    <location>
        <begin position="48"/>
        <end position="74"/>
    </location>
</feature>
<evidence type="ECO:0000313" key="3">
    <source>
        <dbReference type="EMBL" id="PJJ53078.1"/>
    </source>
</evidence>
<keyword evidence="4" id="KW-1185">Reference proteome</keyword>
<sequence>MSPFFINPRQFTRLPYMWFGLLLPSSLASYRSEKAAFHFTAPVVSAPAPAALPEPRPPVASRAASPRTTSPEPVLPALRVGISRTSLRPATETQAARHLTRPISRGASQARPAPHAPVLAPHAPVLAPRKPRQALSATGSFLQILGTAVFVAGIVLGLVMGGWAGFGIFALGAVLGLLLAFWGSFIIDGELP</sequence>
<feature type="region of interest" description="Disordered" evidence="1">
    <location>
        <begin position="89"/>
        <end position="115"/>
    </location>
</feature>
<dbReference type="RefSeq" id="WP_100337983.1">
    <property type="nucleotide sequence ID" value="NZ_PGFA01000003.1"/>
</dbReference>
<keyword evidence="2" id="KW-0472">Membrane</keyword>
<dbReference type="EMBL" id="PGFA01000003">
    <property type="protein sequence ID" value="PJJ53078.1"/>
    <property type="molecule type" value="Genomic_DNA"/>
</dbReference>
<protein>
    <submittedName>
        <fullName evidence="3">Uncharacterized protein</fullName>
    </submittedName>
</protein>
<dbReference type="AlphaFoldDB" id="A0A2M9B557"/>
<reference evidence="3 4" key="1">
    <citation type="submission" date="2017-11" db="EMBL/GenBank/DDBJ databases">
        <title>Genomic Encyclopedia of Archaeal and Bacterial Type Strains, Phase II (KMG-II): From Individual Species to Whole Genera.</title>
        <authorList>
            <person name="Goeker M."/>
        </authorList>
    </citation>
    <scope>NUCLEOTIDE SEQUENCE [LARGE SCALE GENOMIC DNA]</scope>
    <source>
        <strain evidence="3 4">DSM 11115</strain>
    </source>
</reference>
<feature type="transmembrane region" description="Helical" evidence="2">
    <location>
        <begin position="166"/>
        <end position="187"/>
    </location>
</feature>
<comment type="caution">
    <text evidence="3">The sequence shown here is derived from an EMBL/GenBank/DDBJ whole genome shotgun (WGS) entry which is preliminary data.</text>
</comment>
<keyword evidence="2" id="KW-1133">Transmembrane helix</keyword>
<accession>A0A2M9B557</accession>
<keyword evidence="2" id="KW-0812">Transmembrane</keyword>
<name>A0A2M9B557_9BACT</name>
<gene>
    <name evidence="3" type="ORF">CLV45_3736</name>
</gene>
<proteinExistence type="predicted"/>
<organism evidence="3 4">
    <name type="scientific">Hymenobacter chitinivorans DSM 11115</name>
    <dbReference type="NCBI Taxonomy" id="1121954"/>
    <lineage>
        <taxon>Bacteria</taxon>
        <taxon>Pseudomonadati</taxon>
        <taxon>Bacteroidota</taxon>
        <taxon>Cytophagia</taxon>
        <taxon>Cytophagales</taxon>
        <taxon>Hymenobacteraceae</taxon>
        <taxon>Hymenobacter</taxon>
    </lineage>
</organism>
<dbReference type="Proteomes" id="UP000228535">
    <property type="component" value="Unassembled WGS sequence"/>
</dbReference>
<evidence type="ECO:0000313" key="4">
    <source>
        <dbReference type="Proteomes" id="UP000228535"/>
    </source>
</evidence>
<feature type="transmembrane region" description="Helical" evidence="2">
    <location>
        <begin position="139"/>
        <end position="160"/>
    </location>
</feature>
<evidence type="ECO:0000256" key="2">
    <source>
        <dbReference type="SAM" id="Phobius"/>
    </source>
</evidence>